<feature type="domain" description="Serine hydroxymethyltransferase-like" evidence="3">
    <location>
        <begin position="116"/>
        <end position="183"/>
    </location>
</feature>
<dbReference type="PANTHER" id="PTHR11680">
    <property type="entry name" value="SERINE HYDROXYMETHYLTRANSFERASE"/>
    <property type="match status" value="1"/>
</dbReference>
<accession>X1DDX9</accession>
<keyword evidence="2" id="KW-0663">Pyridoxal phosphate</keyword>
<dbReference type="Gene3D" id="3.40.640.10">
    <property type="entry name" value="Type I PLP-dependent aspartate aminotransferase-like (Major domain)"/>
    <property type="match status" value="1"/>
</dbReference>
<dbReference type="GO" id="GO:0004372">
    <property type="term" value="F:glycine hydroxymethyltransferase activity"/>
    <property type="evidence" value="ECO:0007669"/>
    <property type="project" value="TreeGrafter"/>
</dbReference>
<feature type="non-terminal residue" evidence="4">
    <location>
        <position position="183"/>
    </location>
</feature>
<feature type="domain" description="Serine hydroxymethyltransferase-like" evidence="3">
    <location>
        <begin position="39"/>
        <end position="98"/>
    </location>
</feature>
<evidence type="ECO:0000256" key="2">
    <source>
        <dbReference type="ARBA" id="ARBA00022898"/>
    </source>
</evidence>
<dbReference type="GO" id="GO:0005739">
    <property type="term" value="C:mitochondrion"/>
    <property type="evidence" value="ECO:0007669"/>
    <property type="project" value="TreeGrafter"/>
</dbReference>
<reference evidence="4" key="1">
    <citation type="journal article" date="2014" name="Front. Microbiol.">
        <title>High frequency of phylogenetically diverse reductive dehalogenase-homologous genes in deep subseafloor sedimentary metagenomes.</title>
        <authorList>
            <person name="Kawai M."/>
            <person name="Futagami T."/>
            <person name="Toyoda A."/>
            <person name="Takaki Y."/>
            <person name="Nishi S."/>
            <person name="Hori S."/>
            <person name="Arai W."/>
            <person name="Tsubouchi T."/>
            <person name="Morono Y."/>
            <person name="Uchiyama I."/>
            <person name="Ito T."/>
            <person name="Fujiyama A."/>
            <person name="Inagaki F."/>
            <person name="Takami H."/>
        </authorList>
    </citation>
    <scope>NUCLEOTIDE SEQUENCE</scope>
    <source>
        <strain evidence="4">Expedition CK06-06</strain>
    </source>
</reference>
<dbReference type="SUPFAM" id="SSF53383">
    <property type="entry name" value="PLP-dependent transferases"/>
    <property type="match status" value="1"/>
</dbReference>
<dbReference type="Pfam" id="PF00464">
    <property type="entry name" value="SHMT"/>
    <property type="match status" value="2"/>
</dbReference>
<dbReference type="GO" id="GO:0030170">
    <property type="term" value="F:pyridoxal phosphate binding"/>
    <property type="evidence" value="ECO:0007669"/>
    <property type="project" value="TreeGrafter"/>
</dbReference>
<comment type="caution">
    <text evidence="4">The sequence shown here is derived from an EMBL/GenBank/DDBJ whole genome shotgun (WGS) entry which is preliminary data.</text>
</comment>
<evidence type="ECO:0000256" key="1">
    <source>
        <dbReference type="ARBA" id="ARBA00001933"/>
    </source>
</evidence>
<evidence type="ECO:0000313" key="4">
    <source>
        <dbReference type="EMBL" id="GAH18976.1"/>
    </source>
</evidence>
<dbReference type="PANTHER" id="PTHR11680:SF35">
    <property type="entry name" value="SERINE HYDROXYMETHYLTRANSFERASE 1"/>
    <property type="match status" value="1"/>
</dbReference>
<proteinExistence type="predicted"/>
<name>X1DDX9_9ZZZZ</name>
<evidence type="ECO:0000259" key="3">
    <source>
        <dbReference type="Pfam" id="PF00464"/>
    </source>
</evidence>
<dbReference type="AlphaFoldDB" id="X1DDX9"/>
<protein>
    <recommendedName>
        <fullName evidence="3">Serine hydroxymethyltransferase-like domain-containing protein</fullName>
    </recommendedName>
</protein>
<dbReference type="InterPro" id="IPR039429">
    <property type="entry name" value="SHMT-like_dom"/>
</dbReference>
<sequence>MSDLTNGNLFIGKGELSSKKASPGKDDQEYSNFLLEENLSEIDPDTDLIISFEEDRQAKKLILIPSESICPQAVRQALGSVFTNLYAEGYPPLRMTEDEERLLLDFKDQLAHYRRYADRRFYKGGEYVNFVEALAQRRAAQCFATDKNPHAPIKVSADQIFVNVQPLSGAAANNSVYEAFVEP</sequence>
<dbReference type="InterPro" id="IPR049943">
    <property type="entry name" value="Ser_HO-MeTrfase-like"/>
</dbReference>
<dbReference type="InterPro" id="IPR015421">
    <property type="entry name" value="PyrdxlP-dep_Trfase_major"/>
</dbReference>
<comment type="cofactor">
    <cofactor evidence="1">
        <name>pyridoxal 5'-phosphate</name>
        <dbReference type="ChEBI" id="CHEBI:597326"/>
    </cofactor>
</comment>
<gene>
    <name evidence="4" type="ORF">S03H2_08611</name>
</gene>
<dbReference type="EMBL" id="BARU01004213">
    <property type="protein sequence ID" value="GAH18976.1"/>
    <property type="molecule type" value="Genomic_DNA"/>
</dbReference>
<dbReference type="InterPro" id="IPR015424">
    <property type="entry name" value="PyrdxlP-dep_Trfase"/>
</dbReference>
<organism evidence="4">
    <name type="scientific">marine sediment metagenome</name>
    <dbReference type="NCBI Taxonomy" id="412755"/>
    <lineage>
        <taxon>unclassified sequences</taxon>
        <taxon>metagenomes</taxon>
        <taxon>ecological metagenomes</taxon>
    </lineage>
</organism>
<dbReference type="GO" id="GO:0019264">
    <property type="term" value="P:glycine biosynthetic process from serine"/>
    <property type="evidence" value="ECO:0007669"/>
    <property type="project" value="TreeGrafter"/>
</dbReference>
<dbReference type="GO" id="GO:0046653">
    <property type="term" value="P:tetrahydrofolate metabolic process"/>
    <property type="evidence" value="ECO:0007669"/>
    <property type="project" value="TreeGrafter"/>
</dbReference>